<comment type="similarity">
    <text evidence="2">Belongs to the UDP-glycosyltransferase family.</text>
</comment>
<proteinExistence type="inferred from homology"/>
<comment type="subcellular location">
    <subcellularLocation>
        <location evidence="1">Membrane</location>
        <topology evidence="1">Single-pass membrane protein</topology>
    </subcellularLocation>
</comment>
<evidence type="ECO:0000256" key="1">
    <source>
        <dbReference type="ARBA" id="ARBA00004167"/>
    </source>
</evidence>
<evidence type="ECO:0000256" key="6">
    <source>
        <dbReference type="ARBA" id="ARBA00022692"/>
    </source>
</evidence>
<evidence type="ECO:0000256" key="10">
    <source>
        <dbReference type="ARBA" id="ARBA00047475"/>
    </source>
</evidence>
<dbReference type="FunFam" id="3.40.50.2000:FF:000228">
    <property type="entry name" value="UDP-GlucuronosylTransferase"/>
    <property type="match status" value="2"/>
</dbReference>
<dbReference type="GO" id="GO:0015020">
    <property type="term" value="F:glucuronosyltransferase activity"/>
    <property type="evidence" value="ECO:0007669"/>
    <property type="project" value="UniProtKB-EC"/>
</dbReference>
<dbReference type="EMBL" id="CP092624">
    <property type="protein sequence ID" value="UMM32344.1"/>
    <property type="molecule type" value="Genomic_DNA"/>
</dbReference>
<comment type="catalytic activity">
    <reaction evidence="10">
        <text>glucuronate acceptor + UDP-alpha-D-glucuronate = acceptor beta-D-glucuronoside + UDP + H(+)</text>
        <dbReference type="Rhea" id="RHEA:21032"/>
        <dbReference type="ChEBI" id="CHEBI:15378"/>
        <dbReference type="ChEBI" id="CHEBI:58052"/>
        <dbReference type="ChEBI" id="CHEBI:58223"/>
        <dbReference type="ChEBI" id="CHEBI:132367"/>
        <dbReference type="ChEBI" id="CHEBI:132368"/>
        <dbReference type="EC" id="2.4.1.17"/>
    </reaction>
</comment>
<evidence type="ECO:0000256" key="5">
    <source>
        <dbReference type="ARBA" id="ARBA00022679"/>
    </source>
</evidence>
<keyword evidence="9 11" id="KW-0472">Membrane</keyword>
<keyword evidence="14" id="KW-1185">Reference proteome</keyword>
<dbReference type="PANTHER" id="PTHR48043:SF95">
    <property type="entry name" value="GLUCURONOSYLTRANSFERASE"/>
    <property type="match status" value="1"/>
</dbReference>
<dbReference type="InterPro" id="IPR050271">
    <property type="entry name" value="UDP-glycosyltransferase"/>
</dbReference>
<feature type="chain" id="PRO_5042252708" description="glucuronosyltransferase" evidence="12">
    <location>
        <begin position="18"/>
        <end position="1732"/>
    </location>
</feature>
<evidence type="ECO:0000256" key="2">
    <source>
        <dbReference type="ARBA" id="ARBA00009995"/>
    </source>
</evidence>
<dbReference type="SUPFAM" id="SSF53756">
    <property type="entry name" value="UDP-Glycosyltransferase/glycogen phosphorylase"/>
    <property type="match status" value="4"/>
</dbReference>
<dbReference type="PANTHER" id="PTHR48043">
    <property type="entry name" value="EG:EG0003.4 PROTEIN-RELATED"/>
    <property type="match status" value="1"/>
</dbReference>
<dbReference type="EC" id="2.4.1.17" evidence="3"/>
<dbReference type="Gene3D" id="3.40.50.2000">
    <property type="entry name" value="Glycogen Phosphorylase B"/>
    <property type="match status" value="4"/>
</dbReference>
<feature type="signal peptide" evidence="12">
    <location>
        <begin position="1"/>
        <end position="17"/>
    </location>
</feature>
<gene>
    <name evidence="13" type="ORF">L5515_006175</name>
</gene>
<keyword evidence="8 11" id="KW-1133">Transmembrane helix</keyword>
<evidence type="ECO:0000256" key="7">
    <source>
        <dbReference type="ARBA" id="ARBA00022729"/>
    </source>
</evidence>
<reference evidence="13 14" key="1">
    <citation type="submission" date="2022-04" db="EMBL/GenBank/DDBJ databases">
        <title>Chromosome-level reference genomes for two strains of Caenorhabditis briggsae: an improved platform for comparative genomics.</title>
        <authorList>
            <person name="Stevens L."/>
            <person name="Andersen E."/>
        </authorList>
    </citation>
    <scope>NUCLEOTIDE SEQUENCE [LARGE SCALE GENOMIC DNA]</scope>
    <source>
        <strain evidence="13">VX34</strain>
        <tissue evidence="13">Whole-organism</tissue>
    </source>
</reference>
<evidence type="ECO:0000256" key="4">
    <source>
        <dbReference type="ARBA" id="ARBA00022676"/>
    </source>
</evidence>
<name>A0AAE9JJN3_CAEBR</name>
<keyword evidence="7 12" id="KW-0732">Signal</keyword>
<evidence type="ECO:0000256" key="8">
    <source>
        <dbReference type="ARBA" id="ARBA00022989"/>
    </source>
</evidence>
<keyword evidence="5" id="KW-0808">Transferase</keyword>
<evidence type="ECO:0000256" key="3">
    <source>
        <dbReference type="ARBA" id="ARBA00012544"/>
    </source>
</evidence>
<evidence type="ECO:0000313" key="14">
    <source>
        <dbReference type="Proteomes" id="UP000829354"/>
    </source>
</evidence>
<dbReference type="GO" id="GO:0016020">
    <property type="term" value="C:membrane"/>
    <property type="evidence" value="ECO:0007669"/>
    <property type="project" value="UniProtKB-SubCell"/>
</dbReference>
<evidence type="ECO:0000256" key="12">
    <source>
        <dbReference type="SAM" id="SignalP"/>
    </source>
</evidence>
<protein>
    <recommendedName>
        <fullName evidence="3">glucuronosyltransferase</fullName>
        <ecNumber evidence="3">2.4.1.17</ecNumber>
    </recommendedName>
</protein>
<dbReference type="InterPro" id="IPR002213">
    <property type="entry name" value="UDP_glucos_trans"/>
</dbReference>
<accession>A0AAE9JJN3</accession>
<dbReference type="Pfam" id="PF00201">
    <property type="entry name" value="UDPGT"/>
    <property type="match status" value="4"/>
</dbReference>
<dbReference type="CDD" id="cd03784">
    <property type="entry name" value="GT1_Gtf-like"/>
    <property type="match status" value="4"/>
</dbReference>
<dbReference type="Proteomes" id="UP000829354">
    <property type="component" value="Chromosome V"/>
</dbReference>
<evidence type="ECO:0000313" key="13">
    <source>
        <dbReference type="EMBL" id="UMM32344.1"/>
    </source>
</evidence>
<sequence>MHCLLTFVFFLFGTVHAKNILIINPIFGYSHAKFISKMADVIADHGHNVTLFQPFHIAMKNLEGLVKNKNIEIINYYPDHYEDLQKSEAQTFPVFWDSHLVNNPVLSSFMMPKMLANEFEKTDRQLYLDTNLHAELKSRKFDVAIAETFGAASFFFAHLLELPCIPIFSAVRFEVVNKLFGQPSALGYITRDGSKGAPDAGFLDRLNDVYRKYFDVLGFERIFQYQNELFQKTMGRPVPSWKDLITQSPVFITNSNPYLDFAVPTTATIVHVGGITMDLKKMKNVGPLPEEYEKILQERESTVLISFGSVIRSFQMPDNFKAGLIKMFESLKDVTFIWKYEKDDAEFEKRLPKNVHLKKWVPQPALLADHRVKVFVTHGGLGSTMEIAYTGKPALMVPIFGDQHHNALMLARHGGAVSYDKFDLQDGEKLTRTMKAMITNPKYQEKAQELLEILYNQPIDPKLNLMKHLEFAIQFPNLRSQVPEINQVGLIAHYYLDVVLFLASSSALALYLLFKVFIKFSVKLIKKAQELLEVLSNQPIDPKLNLIHVKFISQFADVIVDHGHNVTLFQPFHSALKNIDGLVKNKHIEVLNYYPDHYEEVLKTETETFSIFWDSPLANNPVLMALFMPKMMVKQKKKFDVAIAETLELSGFYLAHILDLPCFAIVSSVRFTTFNELFGQPSNLGYVPQIGSRMAPTSGLWDRLNDLYMKFSDRVVMERIAKLQTEMIEGAIRRPVPYWTDPVKQSPLYITNSNPYLDFAVPTTATIVHVGGITMDRPEEYEKILQERESTVLISFGSNVKSFQMPENFKAGLIKMFESLPDVTFIWKYEKDDTEFQKKLPKNVHLKKWVPQPALLADHRVKVFVTHGGLGKIITNPKYQEKVQELLEVLSNQPIDPKLNLMKHLEFAIHHVKFISLMADIIADHGHNVTLFQPFHNAMKNTEGLVKNKNVEIINYYPDHYEELEKLETETFPGFWDSHLMNNPVLQAFMMPRSLVLQFERTASQLLKDQKTLDELRSKKFDVVISETFEITGFYIAHLLELPCIPIMSAVRFTTFNELFGQPSSLGYLPAIGSNMAPEAGLFDRINDVFRNFLMLNCMERMSDLQQTFIENAIGRPVPHWRDLIKQSPIYITNSNPYLDFAVPTTATIVHVGGITMDLKQMKHVGKLPEEYVPILNERESTVLISFGSVIRSFQMPDNFKAGLIKMFQSLPDVTFIWKYEKDDVELKNKLPKNVHLKKWVPQPALLADKRVKVFVTHGGLGSTMEVAYSGKPALMIPIFGDQPWNAVMLARHGGAIAYDKFDLQDGEKLTRTMKDMVENPKYQEKAQELLEILSNQPIDPKLNLMKHLEFAMQFPNLRSQIPAINQVGIIAHYYLDAIAFIAIFAVLSVYGTYIIISQWIQDGSSFLDRLNDVHRNFLLDLNTDSIGYHQQKVFEKAVGKPLPSWKDLVKQSPIYITNSNPYLDFAVPTTATIVHVGGITVDLNKPKTVLPDDYEKILQERESMVLISFGSVIRSFQMPDHFKEGIIKMFGSLPDVTFIWKYEKYDVKFQKRLPKNVHLKKWVPQPALMADKRLKAFVTHGGLGSTTEVAYSGKPEQMIPIFGDQPYKADMLARRGGAIVFSKYDLKNPEKLTSAVRSLVYDLKYKNNAQTLLDVLSNQPIDPKQNLMKHLEFAMKFPNLRSQVPAINQVGTIAHYYLDVVAFLTILAGFSLYVLYSLLLKIIRRVVSKKF</sequence>
<dbReference type="FunFam" id="3.40.50.2000:FF:000038">
    <property type="entry name" value="UDP-GlucuronosylTransferase"/>
    <property type="match status" value="3"/>
</dbReference>
<keyword evidence="4" id="KW-0328">Glycosyltransferase</keyword>
<evidence type="ECO:0000256" key="9">
    <source>
        <dbReference type="ARBA" id="ARBA00023136"/>
    </source>
</evidence>
<evidence type="ECO:0000256" key="11">
    <source>
        <dbReference type="SAM" id="Phobius"/>
    </source>
</evidence>
<organism evidence="13 14">
    <name type="scientific">Caenorhabditis briggsae</name>
    <dbReference type="NCBI Taxonomy" id="6238"/>
    <lineage>
        <taxon>Eukaryota</taxon>
        <taxon>Metazoa</taxon>
        <taxon>Ecdysozoa</taxon>
        <taxon>Nematoda</taxon>
        <taxon>Chromadorea</taxon>
        <taxon>Rhabditida</taxon>
        <taxon>Rhabditina</taxon>
        <taxon>Rhabditomorpha</taxon>
        <taxon>Rhabditoidea</taxon>
        <taxon>Rhabditidae</taxon>
        <taxon>Peloderinae</taxon>
        <taxon>Caenorhabditis</taxon>
    </lineage>
</organism>
<keyword evidence="6 11" id="KW-0812">Transmembrane</keyword>
<feature type="transmembrane region" description="Helical" evidence="11">
    <location>
        <begin position="1697"/>
        <end position="1721"/>
    </location>
</feature>